<comment type="caution">
    <text evidence="1">The sequence shown here is derived from an EMBL/GenBank/DDBJ whole genome shotgun (WGS) entry which is preliminary data.</text>
</comment>
<accession>A0ABV9YP76</accession>
<evidence type="ECO:0000313" key="1">
    <source>
        <dbReference type="EMBL" id="MFC5064478.1"/>
    </source>
</evidence>
<gene>
    <name evidence="1" type="ORF">ACFPBZ_19810</name>
</gene>
<reference evidence="2" key="1">
    <citation type="journal article" date="2019" name="Int. J. Syst. Evol. Microbiol.">
        <title>The Global Catalogue of Microorganisms (GCM) 10K type strain sequencing project: providing services to taxonomists for standard genome sequencing and annotation.</title>
        <authorList>
            <consortium name="The Broad Institute Genomics Platform"/>
            <consortium name="The Broad Institute Genome Sequencing Center for Infectious Disease"/>
            <person name="Wu L."/>
            <person name="Ma J."/>
        </authorList>
    </citation>
    <scope>NUCLEOTIDE SEQUENCE [LARGE SCALE GENOMIC DNA]</scope>
    <source>
        <strain evidence="2">CGMCC 4.7093</strain>
    </source>
</reference>
<sequence length="82" mass="8588">MTTGPGGRAHWLTCALDGRDHAVVDHDPDSGAHLSACARTVWASSLASPPAQRCEDCATATGESRAPERPSLLGRLRALRPA</sequence>
<dbReference type="RefSeq" id="WP_378037819.1">
    <property type="nucleotide sequence ID" value="NZ_JBHSIV010000023.1"/>
</dbReference>
<name>A0ABV9YP76_9PSEU</name>
<proteinExistence type="predicted"/>
<protein>
    <submittedName>
        <fullName evidence="1">Uncharacterized protein</fullName>
    </submittedName>
</protein>
<organism evidence="1 2">
    <name type="scientific">Actinomycetospora atypica</name>
    <dbReference type="NCBI Taxonomy" id="1290095"/>
    <lineage>
        <taxon>Bacteria</taxon>
        <taxon>Bacillati</taxon>
        <taxon>Actinomycetota</taxon>
        <taxon>Actinomycetes</taxon>
        <taxon>Pseudonocardiales</taxon>
        <taxon>Pseudonocardiaceae</taxon>
        <taxon>Actinomycetospora</taxon>
    </lineage>
</organism>
<evidence type="ECO:0000313" key="2">
    <source>
        <dbReference type="Proteomes" id="UP001595947"/>
    </source>
</evidence>
<dbReference type="Proteomes" id="UP001595947">
    <property type="component" value="Unassembled WGS sequence"/>
</dbReference>
<dbReference type="EMBL" id="JBHSIV010000023">
    <property type="protein sequence ID" value="MFC5064478.1"/>
    <property type="molecule type" value="Genomic_DNA"/>
</dbReference>
<keyword evidence="2" id="KW-1185">Reference proteome</keyword>